<sequence>MTDSTRLLFRSAPHTGSPVPLVFGRDDGSTPPPVTVDGGSLVTGLRGHIRARLAVRASGAGRVTGLRGHVRSQWDANVSRTTRSELATAWQAAAPLAQALETSWQETAQLRVACASAWQPGDGLRAGEMAAWYETLRMRGAVASAWQEGEDRRAAVYTAWHEALRVRAASASAWQQGEGLRGGLVVEYQEALRMRGAVASAWQEAVPRSEWLRTGFGDADRWRIVMEPNWQEAIRPASGESPVVVPPGKTPCYVPSSPVRLLFRLPAVSGRPTRLVFICEDRSTPTPGIVVPPRRTYIVINSVEIRRADDLAGDPLPSESFSMALNRQSWTWTFSASFHASARDALMPGPGGQPVELEVRVNGQPFRLQGERIGRSKRFPEHMVTVSGRGKAALLDAPHAPVQTFSHALDRTAQQLMSEVLTVNGVGFGWSVDFQLSDWLVPSGVWMHQGTYISALTDIAGSVGGYLQPHDTAPVLHALPAWPLPWWRWSELVPDIDLPEGIAEVDETEVIDVPEYNRIFVAGESGGVMGDLTRTGTAGDVLKQPMAVHPLITNIGAAKARAIAELADSGRQLKHKMTLPVLAETGVIKPGRVLRYYDDAGTRRLGIVRGTSISQQFPVLTQALEVDSHV</sequence>
<name>A0ABW5EJD4_9BURK</name>
<protein>
    <submittedName>
        <fullName evidence="1">Uncharacterized protein</fullName>
    </submittedName>
</protein>
<evidence type="ECO:0000313" key="1">
    <source>
        <dbReference type="EMBL" id="MFD2318025.1"/>
    </source>
</evidence>
<accession>A0ABW5EJD4</accession>
<organism evidence="1 2">
    <name type="scientific">Delftia deserti</name>
    <dbReference type="NCBI Taxonomy" id="1651218"/>
    <lineage>
        <taxon>Bacteria</taxon>
        <taxon>Pseudomonadati</taxon>
        <taxon>Pseudomonadota</taxon>
        <taxon>Betaproteobacteria</taxon>
        <taxon>Burkholderiales</taxon>
        <taxon>Comamonadaceae</taxon>
        <taxon>Delftia</taxon>
    </lineage>
</organism>
<reference evidence="2" key="1">
    <citation type="journal article" date="2019" name="Int. J. Syst. Evol. Microbiol.">
        <title>The Global Catalogue of Microorganisms (GCM) 10K type strain sequencing project: providing services to taxonomists for standard genome sequencing and annotation.</title>
        <authorList>
            <consortium name="The Broad Institute Genomics Platform"/>
            <consortium name="The Broad Institute Genome Sequencing Center for Infectious Disease"/>
            <person name="Wu L."/>
            <person name="Ma J."/>
        </authorList>
    </citation>
    <scope>NUCLEOTIDE SEQUENCE [LARGE SCALE GENOMIC DNA]</scope>
    <source>
        <strain evidence="2">CCUG 62793</strain>
    </source>
</reference>
<gene>
    <name evidence="1" type="ORF">ACFSPV_04870</name>
</gene>
<dbReference type="RefSeq" id="WP_380104766.1">
    <property type="nucleotide sequence ID" value="NZ_JBHSIH010000001.1"/>
</dbReference>
<evidence type="ECO:0000313" key="2">
    <source>
        <dbReference type="Proteomes" id="UP001597287"/>
    </source>
</evidence>
<comment type="caution">
    <text evidence="1">The sequence shown here is derived from an EMBL/GenBank/DDBJ whole genome shotgun (WGS) entry which is preliminary data.</text>
</comment>
<proteinExistence type="predicted"/>
<dbReference type="EMBL" id="JBHUIG010000003">
    <property type="protein sequence ID" value="MFD2318025.1"/>
    <property type="molecule type" value="Genomic_DNA"/>
</dbReference>
<keyword evidence="2" id="KW-1185">Reference proteome</keyword>
<dbReference type="Proteomes" id="UP001597287">
    <property type="component" value="Unassembled WGS sequence"/>
</dbReference>